<dbReference type="STRING" id="1121305.CLCOL_22140"/>
<dbReference type="EMBL" id="LTBB01000013">
    <property type="protein sequence ID" value="KYH28080.1"/>
    <property type="molecule type" value="Genomic_DNA"/>
</dbReference>
<feature type="domain" description="DUF4179" evidence="2">
    <location>
        <begin position="38"/>
        <end position="128"/>
    </location>
</feature>
<dbReference type="InterPro" id="IPR025436">
    <property type="entry name" value="DUF4179"/>
</dbReference>
<sequence length="435" mass="49543">MSRFEDMLNNKKLEIEKLEVPDELEERLRCALEKAQPKRKSKFRFMLKAASLIIVILLIGYNSDTLAFYGKKIIGFDEVMTDTLKGLNNLGKGQIIDKSYTFKNGVKITLDGIMLDDNQLLMFYTIKDPKGKIDKQELNIQVNSYLKGIVGTYDIKGGTGKKNSENTETKWTVEAEKPYFFEKSLEWEFALVEGNRREEGKILFTLDRSKAMGSSLRKKLNSSIKIDQGNIKFKSITASPTTTYIEGEVQDIFNMVKDEISGERFRPIDMDIRLIANGKEVEPQGSGISTGMKGITFENNFDALPKDLKSLQIKLVSLKTNNKVNERLELSKNNHKKLEVLGQEININNVYEKEGKTYVTITTKEDVILSKVYMIIDGKKAELKYTVSNNLDKKSDGTISYTRTLCFERSGEELILEINGIAYNKVYNQIIDVEI</sequence>
<dbReference type="Proteomes" id="UP000075374">
    <property type="component" value="Unassembled WGS sequence"/>
</dbReference>
<dbReference type="Gene3D" id="2.60.40.1630">
    <property type="entry name" value="bacillus anthracis domain"/>
    <property type="match status" value="1"/>
</dbReference>
<dbReference type="PATRIC" id="fig|1121305.3.peg.2217"/>
<protein>
    <recommendedName>
        <fullName evidence="2">DUF4179 domain-containing protein</fullName>
    </recommendedName>
</protein>
<keyword evidence="1" id="KW-1133">Transmembrane helix</keyword>
<proteinExistence type="predicted"/>
<reference evidence="3 4" key="1">
    <citation type="submission" date="2016-02" db="EMBL/GenBank/DDBJ databases">
        <title>Genome sequence of Clostridium colicanis DSM 13634.</title>
        <authorList>
            <person name="Poehlein A."/>
            <person name="Daniel R."/>
        </authorList>
    </citation>
    <scope>NUCLEOTIDE SEQUENCE [LARGE SCALE GENOMIC DNA]</scope>
    <source>
        <strain evidence="3 4">DSM 13634</strain>
    </source>
</reference>
<accession>A0A151AKM5</accession>
<dbReference type="Pfam" id="PF13786">
    <property type="entry name" value="DUF4179"/>
    <property type="match status" value="1"/>
</dbReference>
<organism evidence="3 4">
    <name type="scientific">Clostridium colicanis DSM 13634</name>
    <dbReference type="NCBI Taxonomy" id="1121305"/>
    <lineage>
        <taxon>Bacteria</taxon>
        <taxon>Bacillati</taxon>
        <taxon>Bacillota</taxon>
        <taxon>Clostridia</taxon>
        <taxon>Eubacteriales</taxon>
        <taxon>Clostridiaceae</taxon>
        <taxon>Clostridium</taxon>
    </lineage>
</organism>
<name>A0A151AKM5_9CLOT</name>
<keyword evidence="1" id="KW-0472">Membrane</keyword>
<evidence type="ECO:0000313" key="3">
    <source>
        <dbReference type="EMBL" id="KYH28080.1"/>
    </source>
</evidence>
<keyword evidence="1" id="KW-0812">Transmembrane</keyword>
<evidence type="ECO:0000256" key="1">
    <source>
        <dbReference type="SAM" id="Phobius"/>
    </source>
</evidence>
<evidence type="ECO:0000313" key="4">
    <source>
        <dbReference type="Proteomes" id="UP000075374"/>
    </source>
</evidence>
<dbReference type="AlphaFoldDB" id="A0A151AKM5"/>
<comment type="caution">
    <text evidence="3">The sequence shown here is derived from an EMBL/GenBank/DDBJ whole genome shotgun (WGS) entry which is preliminary data.</text>
</comment>
<feature type="transmembrane region" description="Helical" evidence="1">
    <location>
        <begin position="45"/>
        <end position="63"/>
    </location>
</feature>
<dbReference type="RefSeq" id="WP_061859016.1">
    <property type="nucleotide sequence ID" value="NZ_LTBB01000013.1"/>
</dbReference>
<gene>
    <name evidence="3" type="ORF">CLCOL_22140</name>
</gene>
<keyword evidence="4" id="KW-1185">Reference proteome</keyword>
<evidence type="ECO:0000259" key="2">
    <source>
        <dbReference type="Pfam" id="PF13786"/>
    </source>
</evidence>